<proteinExistence type="inferred from homology"/>
<keyword evidence="2 7" id="KW-0963">Cytoplasm</keyword>
<comment type="caution">
    <text evidence="8">The sequence shown here is derived from an EMBL/GenBank/DDBJ whole genome shotgun (WGS) entry which is preliminary data.</text>
</comment>
<name>A0A7C4KZR2_9CHLR</name>
<feature type="active site" description="Proton donor/acceptor" evidence="7">
    <location>
        <position position="100"/>
    </location>
</feature>
<evidence type="ECO:0000256" key="1">
    <source>
        <dbReference type="ARBA" id="ARBA00010936"/>
    </source>
</evidence>
<dbReference type="EMBL" id="DSXR01000074">
    <property type="protein sequence ID" value="HGS87422.1"/>
    <property type="molecule type" value="Genomic_DNA"/>
</dbReference>
<organism evidence="8">
    <name type="scientific">Bellilinea caldifistulae</name>
    <dbReference type="NCBI Taxonomy" id="360411"/>
    <lineage>
        <taxon>Bacteria</taxon>
        <taxon>Bacillati</taxon>
        <taxon>Chloroflexota</taxon>
        <taxon>Anaerolineae</taxon>
        <taxon>Anaerolineales</taxon>
        <taxon>Anaerolineaceae</taxon>
        <taxon>Bellilinea</taxon>
    </lineage>
</organism>
<feature type="active site" description="Schiff-base intermediate with acetaldehyde" evidence="7">
    <location>
        <position position="164"/>
    </location>
</feature>
<comment type="similarity">
    <text evidence="1 7">Belongs to the DeoC/FbaB aldolase family. DeoC type 1 subfamily.</text>
</comment>
<evidence type="ECO:0000256" key="5">
    <source>
        <dbReference type="ARBA" id="ARBA00048791"/>
    </source>
</evidence>
<comment type="pathway">
    <text evidence="7">Carbohydrate degradation; 2-deoxy-D-ribose 1-phosphate degradation; D-glyceraldehyde 3-phosphate and acetaldehyde from 2-deoxy-alpha-D-ribose 1-phosphate: step 2/2.</text>
</comment>
<reference evidence="8" key="1">
    <citation type="journal article" date="2020" name="mSystems">
        <title>Genome- and Community-Level Interaction Insights into Carbon Utilization and Element Cycling Functions of Hydrothermarchaeota in Hydrothermal Sediment.</title>
        <authorList>
            <person name="Zhou Z."/>
            <person name="Liu Y."/>
            <person name="Xu W."/>
            <person name="Pan J."/>
            <person name="Luo Z.H."/>
            <person name="Li M."/>
        </authorList>
    </citation>
    <scope>NUCLEOTIDE SEQUENCE [LARGE SCALE GENOMIC DNA]</scope>
    <source>
        <strain evidence="8">SpSt-556</strain>
    </source>
</reference>
<dbReference type="PANTHER" id="PTHR10889">
    <property type="entry name" value="DEOXYRIBOSE-PHOSPHATE ALDOLASE"/>
    <property type="match status" value="1"/>
</dbReference>
<evidence type="ECO:0000313" key="8">
    <source>
        <dbReference type="EMBL" id="HGS87422.1"/>
    </source>
</evidence>
<dbReference type="AlphaFoldDB" id="A0A7C4KZR2"/>
<comment type="subcellular location">
    <subcellularLocation>
        <location evidence="7">Cytoplasm</location>
    </subcellularLocation>
</comment>
<dbReference type="PIRSF" id="PIRSF001357">
    <property type="entry name" value="DeoC"/>
    <property type="match status" value="1"/>
</dbReference>
<dbReference type="InterPro" id="IPR002915">
    <property type="entry name" value="DeoC/FbaB/LacD_aldolase"/>
</dbReference>
<dbReference type="GO" id="GO:0004139">
    <property type="term" value="F:deoxyribose-phosphate aldolase activity"/>
    <property type="evidence" value="ECO:0007669"/>
    <property type="project" value="UniProtKB-UniRule"/>
</dbReference>
<dbReference type="GO" id="GO:0016052">
    <property type="term" value="P:carbohydrate catabolic process"/>
    <property type="evidence" value="ECO:0007669"/>
    <property type="project" value="TreeGrafter"/>
</dbReference>
<dbReference type="InterPro" id="IPR028581">
    <property type="entry name" value="DeoC_typeI"/>
</dbReference>
<dbReference type="CDD" id="cd00959">
    <property type="entry name" value="DeoC"/>
    <property type="match status" value="1"/>
</dbReference>
<dbReference type="NCBIfam" id="TIGR00126">
    <property type="entry name" value="deoC"/>
    <property type="match status" value="1"/>
</dbReference>
<dbReference type="GO" id="GO:0006018">
    <property type="term" value="P:2-deoxyribose 1-phosphate catabolic process"/>
    <property type="evidence" value="ECO:0007669"/>
    <property type="project" value="UniProtKB-UniRule"/>
</dbReference>
<keyword evidence="4 7" id="KW-0704">Schiff base</keyword>
<protein>
    <recommendedName>
        <fullName evidence="7">Deoxyribose-phosphate aldolase</fullName>
        <shortName evidence="7">DERA</shortName>
        <ecNumber evidence="7">4.1.2.4</ecNumber>
    </recommendedName>
    <alternativeName>
        <fullName evidence="7">2-deoxy-D-ribose 5-phosphate aldolase</fullName>
    </alternativeName>
    <alternativeName>
        <fullName evidence="7">Phosphodeoxyriboaldolase</fullName>
        <shortName evidence="7">Deoxyriboaldolase</shortName>
    </alternativeName>
</protein>
<dbReference type="GO" id="GO:0009264">
    <property type="term" value="P:deoxyribonucleotide catabolic process"/>
    <property type="evidence" value="ECO:0007669"/>
    <property type="project" value="UniProtKB-UniRule"/>
</dbReference>
<dbReference type="InterPro" id="IPR011343">
    <property type="entry name" value="DeoC"/>
</dbReference>
<sequence>MTVIDVKTISYEQLAKVIDHSLLRPELTSQEVIEGCQLAARYHVATVCVKPCHVRLAAEQLKDSDVLVSTVIGFPHGSSVTEIKVAEAQRAMDDGAVELDMVLNIGDLRSGNDDFVFQDIKAVCDVAHARGVKVKVILENAYLTDEQKVRGCQLAEKAGADWVKTSTGFAPGGATLEDLRLMRRSVSEKVQIKAAGGVRTLDALLAVIEAGVTRCGATATAKILDDFKARLAGEQTSAGEVKIGGEY</sequence>
<comment type="catalytic activity">
    <reaction evidence="5 7">
        <text>2-deoxy-D-ribose 5-phosphate = D-glyceraldehyde 3-phosphate + acetaldehyde</text>
        <dbReference type="Rhea" id="RHEA:12821"/>
        <dbReference type="ChEBI" id="CHEBI:15343"/>
        <dbReference type="ChEBI" id="CHEBI:59776"/>
        <dbReference type="ChEBI" id="CHEBI:62877"/>
        <dbReference type="EC" id="4.1.2.4"/>
    </reaction>
</comment>
<evidence type="ECO:0000256" key="3">
    <source>
        <dbReference type="ARBA" id="ARBA00023239"/>
    </source>
</evidence>
<accession>A0A7C4KZR2</accession>
<dbReference type="SUPFAM" id="SSF51569">
    <property type="entry name" value="Aldolase"/>
    <property type="match status" value="1"/>
</dbReference>
<dbReference type="HAMAP" id="MF_00114">
    <property type="entry name" value="DeoC_type1"/>
    <property type="match status" value="1"/>
</dbReference>
<evidence type="ECO:0000256" key="2">
    <source>
        <dbReference type="ARBA" id="ARBA00022490"/>
    </source>
</evidence>
<dbReference type="EC" id="4.1.2.4" evidence="7"/>
<dbReference type="PANTHER" id="PTHR10889:SF1">
    <property type="entry name" value="DEOXYRIBOSE-PHOSPHATE ALDOLASE"/>
    <property type="match status" value="1"/>
</dbReference>
<gene>
    <name evidence="7 8" type="primary">deoC</name>
    <name evidence="8" type="ORF">ENT17_07360</name>
</gene>
<evidence type="ECO:0000256" key="7">
    <source>
        <dbReference type="HAMAP-Rule" id="MF_00114"/>
    </source>
</evidence>
<dbReference type="InterPro" id="IPR013785">
    <property type="entry name" value="Aldolase_TIM"/>
</dbReference>
<dbReference type="Gene3D" id="3.20.20.70">
    <property type="entry name" value="Aldolase class I"/>
    <property type="match status" value="1"/>
</dbReference>
<keyword evidence="3 7" id="KW-0456">Lyase</keyword>
<feature type="active site" description="Proton donor/acceptor" evidence="7">
    <location>
        <position position="193"/>
    </location>
</feature>
<dbReference type="FunFam" id="3.20.20.70:FF:000044">
    <property type="entry name" value="Deoxyribose-phosphate aldolase"/>
    <property type="match status" value="1"/>
</dbReference>
<dbReference type="GO" id="GO:0005737">
    <property type="term" value="C:cytoplasm"/>
    <property type="evidence" value="ECO:0007669"/>
    <property type="project" value="UniProtKB-SubCell"/>
</dbReference>
<comment type="function">
    <text evidence="6 7">Catalyzes a reversible aldol reaction between acetaldehyde and D-glyceraldehyde 3-phosphate to generate 2-deoxy-D-ribose 5-phosphate.</text>
</comment>
<dbReference type="Pfam" id="PF01791">
    <property type="entry name" value="DeoC"/>
    <property type="match status" value="1"/>
</dbReference>
<dbReference type="UniPathway" id="UPA00002">
    <property type="reaction ID" value="UER00468"/>
</dbReference>
<evidence type="ECO:0000256" key="6">
    <source>
        <dbReference type="ARBA" id="ARBA00056337"/>
    </source>
</evidence>
<evidence type="ECO:0000256" key="4">
    <source>
        <dbReference type="ARBA" id="ARBA00023270"/>
    </source>
</evidence>
<dbReference type="SMART" id="SM01133">
    <property type="entry name" value="DeoC"/>
    <property type="match status" value="1"/>
</dbReference>